<keyword evidence="13" id="KW-0868">Chloride</keyword>
<reference evidence="19 20" key="1">
    <citation type="submission" date="2021-04" db="EMBL/GenBank/DDBJ databases">
        <authorList>
            <person name="Bliznina A."/>
        </authorList>
    </citation>
    <scope>NUCLEOTIDE SEQUENCE [LARGE SCALE GENOMIC DNA]</scope>
</reference>
<feature type="transmembrane region" description="Helical" evidence="16">
    <location>
        <begin position="598"/>
        <end position="624"/>
    </location>
</feature>
<dbReference type="InterPro" id="IPR018491">
    <property type="entry name" value="SLC12_C"/>
</dbReference>
<feature type="transmembrane region" description="Helical" evidence="16">
    <location>
        <begin position="170"/>
        <end position="199"/>
    </location>
</feature>
<evidence type="ECO:0000256" key="7">
    <source>
        <dbReference type="ARBA" id="ARBA00022847"/>
    </source>
</evidence>
<dbReference type="Gene3D" id="1.20.1740.10">
    <property type="entry name" value="Amino acid/polyamine transporter I"/>
    <property type="match status" value="2"/>
</dbReference>
<keyword evidence="6 16" id="KW-0812">Transmembrane</keyword>
<dbReference type="InterPro" id="IPR004842">
    <property type="entry name" value="SLC12A_fam"/>
</dbReference>
<evidence type="ECO:0000313" key="20">
    <source>
        <dbReference type="Proteomes" id="UP001158576"/>
    </source>
</evidence>
<dbReference type="Pfam" id="PF03522">
    <property type="entry name" value="SLC12"/>
    <property type="match status" value="2"/>
</dbReference>
<dbReference type="PANTHER" id="PTHR11827">
    <property type="entry name" value="SOLUTE CARRIER FAMILY 12, CATION COTRANSPORTERS"/>
    <property type="match status" value="1"/>
</dbReference>
<evidence type="ECO:0000256" key="2">
    <source>
        <dbReference type="ARBA" id="ARBA00022448"/>
    </source>
</evidence>
<feature type="domain" description="SLC12A transporter C-terminal" evidence="18">
    <location>
        <begin position="800"/>
        <end position="1043"/>
    </location>
</feature>
<keyword evidence="4" id="KW-0633">Potassium transport</keyword>
<keyword evidence="12" id="KW-0325">Glycoprotein</keyword>
<evidence type="ECO:0000313" key="19">
    <source>
        <dbReference type="EMBL" id="CAG5105786.1"/>
    </source>
</evidence>
<sequence length="1044" mass="116235">MTENGGRFEFKKVAEPADADDKFEKVPLHQNDDDNNFNDNFALFEEEMEKRPTVSQFISTVQNYTNLTQTAADHEAKENGEDASSAKMGTLAGVYFPTIQNIFGVILFLRFAWIVGVAGVGQTFLLVLICCMTTMLTAFSMSAIATNGVVPAGGAYFMISRALGPEFGGAVGILFYLGTTFGSAMYILGGVEILIKYAFHDALIHFVDDEDMNLMHNYRLYGTIFLAGMSSLVFVGVKYVNKAAFFLLVIVLLSIMSIFVGLFKTLAVSPAGVDPDSSLCVDTCMCMLGDHLLHATEDSYCAKTFTDEEGVIHPTDYWKIYCTGDFNSTDTTFANCDQNFASYEMTRRVGFPGFRGGNFSSNFKSMYQHEDELLVDKHMPPTTFYVINESSPITANEDYPAWIVADATSSFTVLLGIFFPSVTGIMAGSNRSGDLKDAQDSIPKEPSPLLRQLQWFTFFAHSSGDGGKLVASVLVWPHPYFMVIGAFLSTIGAGLQSLTGAPRLLQAIAKDNVIPFLSFFAGGKANGEPTWALLLTALIAESGIIIAELDAVAPILTMFFLMCYMFVNLACVLQILLRTPSWRPRFRYYHWAASLSGMIMCIVLMFICSWVYALVALSLAALVYKYIEYKGAEKEWGDGMKGPPHTKNWRPQILTLVKLDSEYRISKDQLLDFVTQLKAGKGLVMVYSVVNGDFLVNFAESQAAENVLKRALKDHQIKGFSNVLIAQKVEEGLSALIQTAGLGGLRHNTVLCGWPAHWKQQAESGYRNFLAIVRAAAAGHHSLLVPKNIQLYPTKDDTIEGGTIDVWWIVHDGGLLTLLPHLLQQHRVWKNCRTRIYTVAQAEDNSIKMKKQLQQHLYQLRIEAEVRVVELESADVSAYAYERTLIMEQRNHLIHTLRENKKKSKIQAVQAVNGIHPQPAKPDVPMTWSAENGKPPPPEPKIEEVQNLSQMFDMKPDQPNLRRMHNAVRLNEVIVTESHDAKLVILNLPGPPKKNPSDVDGPNKRQEIANRERNYMEFLEVLTEGLDRVLMVRGGGREVVTIYN</sequence>
<feature type="domain" description="SLC12A transporter C-terminal" evidence="18">
    <location>
        <begin position="669"/>
        <end position="783"/>
    </location>
</feature>
<feature type="transmembrane region" description="Helical" evidence="16">
    <location>
        <begin position="125"/>
        <end position="150"/>
    </location>
</feature>
<dbReference type="Pfam" id="PF00324">
    <property type="entry name" value="AA_permease"/>
    <property type="match status" value="2"/>
</dbReference>
<protein>
    <submittedName>
        <fullName evidence="19">Oidioi.mRNA.OKI2018_I69.chr1.g2453.t1.cds</fullName>
    </submittedName>
</protein>
<keyword evidence="11 16" id="KW-0472">Membrane</keyword>
<evidence type="ECO:0000256" key="8">
    <source>
        <dbReference type="ARBA" id="ARBA00022958"/>
    </source>
</evidence>
<evidence type="ECO:0000256" key="6">
    <source>
        <dbReference type="ARBA" id="ARBA00022692"/>
    </source>
</evidence>
<feature type="domain" description="Amino acid permease/ SLC12A" evidence="17">
    <location>
        <begin position="479"/>
        <end position="639"/>
    </location>
</feature>
<keyword evidence="7" id="KW-0769">Symport</keyword>
<evidence type="ECO:0000256" key="5">
    <source>
        <dbReference type="ARBA" id="ARBA00022553"/>
    </source>
</evidence>
<keyword evidence="9 16" id="KW-1133">Transmembrane helix</keyword>
<evidence type="ECO:0000256" key="3">
    <source>
        <dbReference type="ARBA" id="ARBA00022475"/>
    </source>
</evidence>
<keyword evidence="10" id="KW-0406">Ion transport</keyword>
<feature type="domain" description="Amino acid permease/ SLC12A" evidence="17">
    <location>
        <begin position="94"/>
        <end position="264"/>
    </location>
</feature>
<dbReference type="EMBL" id="OU015566">
    <property type="protein sequence ID" value="CAG5105786.1"/>
    <property type="molecule type" value="Genomic_DNA"/>
</dbReference>
<evidence type="ECO:0000259" key="18">
    <source>
        <dbReference type="Pfam" id="PF03522"/>
    </source>
</evidence>
<evidence type="ECO:0000256" key="16">
    <source>
        <dbReference type="SAM" id="Phobius"/>
    </source>
</evidence>
<evidence type="ECO:0000256" key="12">
    <source>
        <dbReference type="ARBA" id="ARBA00023180"/>
    </source>
</evidence>
<evidence type="ECO:0000256" key="11">
    <source>
        <dbReference type="ARBA" id="ARBA00023136"/>
    </source>
</evidence>
<evidence type="ECO:0000256" key="4">
    <source>
        <dbReference type="ARBA" id="ARBA00022538"/>
    </source>
</evidence>
<keyword evidence="8" id="KW-0630">Potassium</keyword>
<keyword evidence="5" id="KW-0597">Phosphoprotein</keyword>
<dbReference type="InterPro" id="IPR004841">
    <property type="entry name" value="AA-permease/SLC12A_dom"/>
</dbReference>
<evidence type="ECO:0000259" key="17">
    <source>
        <dbReference type="Pfam" id="PF00324"/>
    </source>
</evidence>
<feature type="transmembrane region" description="Helical" evidence="16">
    <location>
        <begin position="220"/>
        <end position="237"/>
    </location>
</feature>
<evidence type="ECO:0000256" key="14">
    <source>
        <dbReference type="ARBA" id="ARBA00046331"/>
    </source>
</evidence>
<proteinExistence type="inferred from homology"/>
<evidence type="ECO:0000256" key="15">
    <source>
        <dbReference type="ARBA" id="ARBA00047825"/>
    </source>
</evidence>
<dbReference type="Proteomes" id="UP001158576">
    <property type="component" value="Chromosome 1"/>
</dbReference>
<dbReference type="PRINTS" id="PR01081">
    <property type="entry name" value="KCLTRNSPORT"/>
</dbReference>
<name>A0ABN7SSW2_OIKDI</name>
<gene>
    <name evidence="19" type="ORF">OKIOD_LOCUS11218</name>
</gene>
<organism evidence="19 20">
    <name type="scientific">Oikopleura dioica</name>
    <name type="common">Tunicate</name>
    <dbReference type="NCBI Taxonomy" id="34765"/>
    <lineage>
        <taxon>Eukaryota</taxon>
        <taxon>Metazoa</taxon>
        <taxon>Chordata</taxon>
        <taxon>Tunicata</taxon>
        <taxon>Appendicularia</taxon>
        <taxon>Copelata</taxon>
        <taxon>Oikopleuridae</taxon>
        <taxon>Oikopleura</taxon>
    </lineage>
</organism>
<evidence type="ECO:0000256" key="10">
    <source>
        <dbReference type="ARBA" id="ARBA00023065"/>
    </source>
</evidence>
<dbReference type="InterPro" id="IPR000076">
    <property type="entry name" value="KCL_cotranspt"/>
</dbReference>
<comment type="catalytic activity">
    <reaction evidence="15">
        <text>K(+)(in) + chloride(in) = K(+)(out) + chloride(out)</text>
        <dbReference type="Rhea" id="RHEA:72427"/>
        <dbReference type="ChEBI" id="CHEBI:17996"/>
        <dbReference type="ChEBI" id="CHEBI:29103"/>
    </reaction>
</comment>
<keyword evidence="2" id="KW-0813">Transport</keyword>
<evidence type="ECO:0000256" key="13">
    <source>
        <dbReference type="ARBA" id="ARBA00023214"/>
    </source>
</evidence>
<feature type="transmembrane region" description="Helical" evidence="16">
    <location>
        <begin position="555"/>
        <end position="577"/>
    </location>
</feature>
<dbReference type="PANTHER" id="PTHR11827:SF73">
    <property type="entry name" value="KAZACHOC, ISOFORM G"/>
    <property type="match status" value="1"/>
</dbReference>
<comment type="similarity">
    <text evidence="14">Belongs to the SLC12A transporter family. K/Cl co-transporter subfamily.</text>
</comment>
<evidence type="ECO:0000256" key="1">
    <source>
        <dbReference type="ARBA" id="ARBA00004651"/>
    </source>
</evidence>
<comment type="subcellular location">
    <subcellularLocation>
        <location evidence="1">Cell membrane</location>
        <topology evidence="1">Multi-pass membrane protein</topology>
    </subcellularLocation>
</comment>
<evidence type="ECO:0000256" key="9">
    <source>
        <dbReference type="ARBA" id="ARBA00022989"/>
    </source>
</evidence>
<feature type="transmembrane region" description="Helical" evidence="16">
    <location>
        <begin position="243"/>
        <end position="263"/>
    </location>
</feature>
<keyword evidence="3" id="KW-1003">Cell membrane</keyword>
<accession>A0ABN7SSW2</accession>
<keyword evidence="20" id="KW-1185">Reference proteome</keyword>